<evidence type="ECO:0000256" key="8">
    <source>
        <dbReference type="ARBA" id="ARBA00024536"/>
    </source>
</evidence>
<dbReference type="CDD" id="cd00419">
    <property type="entry name" value="Ferrochelatase_C"/>
    <property type="match status" value="1"/>
</dbReference>
<dbReference type="InterPro" id="IPR001015">
    <property type="entry name" value="Ferrochelatase"/>
</dbReference>
<dbReference type="HAMAP" id="MF_00323">
    <property type="entry name" value="Ferrochelatase"/>
    <property type="match status" value="1"/>
</dbReference>
<protein>
    <recommendedName>
        <fullName evidence="9 10">Ferrochelatase</fullName>
        <ecNumber evidence="9 10">4.98.1.1</ecNumber>
    </recommendedName>
    <alternativeName>
        <fullName evidence="9">Heme synthase</fullName>
    </alternativeName>
    <alternativeName>
        <fullName evidence="9">Protoheme ferro-lyase</fullName>
    </alternativeName>
</protein>
<keyword evidence="2 9" id="KW-0963">Cytoplasm</keyword>
<evidence type="ECO:0000256" key="3">
    <source>
        <dbReference type="ARBA" id="ARBA00022723"/>
    </source>
</evidence>
<evidence type="ECO:0000256" key="6">
    <source>
        <dbReference type="ARBA" id="ARBA00023239"/>
    </source>
</evidence>
<sequence length="367" mass="41361">MPRYLPEPPYRHGTPATTAVVLVNLGTPEAPTAPALKRYLRQFLSDPRVVEIPKALWWLILNGIILNVRPKKSAAKYATVWMEDGSPLRVHTERQARLLKGLLGQRGHQLSVVYAMRYGAPSLAEVLTRLKAEGTRRILIVPMYPQYAASTTATVVDEAARWLLQTRNQPEMRFVRNFHDQEGYLSALEKSVRRHWQANGSLGEQDRLLISFHGLPKRSLDLGDPYFCECHKTGRLLAERLNLRPEQYQICFQSRFGKAEWLQPYTAPTLEAWGAQGVRRVDVICPGFVADCLETLEEIAQEGRDDFLKAGGREYHYIPALNEDDAWIEALADLAEQHLAGWPTRTAADPQALAISARQASQFGAPS</sequence>
<evidence type="ECO:0000313" key="11">
    <source>
        <dbReference type="EMBL" id="MBF1164016.1"/>
    </source>
</evidence>
<feature type="binding site" evidence="9">
    <location>
        <position position="213"/>
    </location>
    <ligand>
        <name>Fe(2+)</name>
        <dbReference type="ChEBI" id="CHEBI:29033"/>
    </ligand>
</feature>
<dbReference type="PROSITE" id="PS00534">
    <property type="entry name" value="FERROCHELATASE"/>
    <property type="match status" value="1"/>
</dbReference>
<comment type="caution">
    <text evidence="11">The sequence shown here is derived from an EMBL/GenBank/DDBJ whole genome shotgun (WGS) entry which is preliminary data.</text>
</comment>
<dbReference type="InterPro" id="IPR033659">
    <property type="entry name" value="Ferrochelatase_N"/>
</dbReference>
<dbReference type="AlphaFoldDB" id="A0A930BRM9"/>
<dbReference type="EMBL" id="JABZMI010000031">
    <property type="protein sequence ID" value="MBF1164016.1"/>
    <property type="molecule type" value="Genomic_DNA"/>
</dbReference>
<evidence type="ECO:0000256" key="5">
    <source>
        <dbReference type="ARBA" id="ARBA00023133"/>
    </source>
</evidence>
<evidence type="ECO:0000256" key="9">
    <source>
        <dbReference type="HAMAP-Rule" id="MF_00323"/>
    </source>
</evidence>
<dbReference type="SUPFAM" id="SSF53800">
    <property type="entry name" value="Chelatase"/>
    <property type="match status" value="1"/>
</dbReference>
<comment type="pathway">
    <text evidence="9 10">Porphyrin-containing compound metabolism; protoheme biosynthesis; protoheme from protoporphyrin-IX: step 1/1.</text>
</comment>
<dbReference type="PANTHER" id="PTHR11108">
    <property type="entry name" value="FERROCHELATASE"/>
    <property type="match status" value="1"/>
</dbReference>
<evidence type="ECO:0000256" key="2">
    <source>
        <dbReference type="ARBA" id="ARBA00022490"/>
    </source>
</evidence>
<keyword evidence="3 9" id="KW-0479">Metal-binding</keyword>
<evidence type="ECO:0000256" key="10">
    <source>
        <dbReference type="RuleBase" id="RU000607"/>
    </source>
</evidence>
<comment type="subcellular location">
    <subcellularLocation>
        <location evidence="9 10">Cytoplasm</location>
    </subcellularLocation>
</comment>
<evidence type="ECO:0000256" key="1">
    <source>
        <dbReference type="ARBA" id="ARBA00007718"/>
    </source>
</evidence>
<reference evidence="11" key="1">
    <citation type="submission" date="2020-04" db="EMBL/GenBank/DDBJ databases">
        <title>Deep metagenomics examines the oral microbiome during advanced dental caries in children, revealing novel taxa and co-occurrences with host molecules.</title>
        <authorList>
            <person name="Baker J.L."/>
            <person name="Morton J.T."/>
            <person name="Dinis M."/>
            <person name="Alvarez R."/>
            <person name="Tran N.C."/>
            <person name="Knight R."/>
            <person name="Edlund A."/>
        </authorList>
    </citation>
    <scope>NUCLEOTIDE SEQUENCE</scope>
    <source>
        <strain evidence="11">JCVI_32_bin.24</strain>
    </source>
</reference>
<dbReference type="GO" id="GO:0006783">
    <property type="term" value="P:heme biosynthetic process"/>
    <property type="evidence" value="ECO:0007669"/>
    <property type="project" value="UniProtKB-UniRule"/>
</dbReference>
<proteinExistence type="inferred from homology"/>
<dbReference type="InterPro" id="IPR019772">
    <property type="entry name" value="Ferrochelatase_AS"/>
</dbReference>
<name>A0A930BRM9_9RHOO</name>
<comment type="catalytic activity">
    <reaction evidence="8">
        <text>Fe-coproporphyrin III + 2 H(+) = coproporphyrin III + Fe(2+)</text>
        <dbReference type="Rhea" id="RHEA:49572"/>
        <dbReference type="ChEBI" id="CHEBI:15378"/>
        <dbReference type="ChEBI" id="CHEBI:29033"/>
        <dbReference type="ChEBI" id="CHEBI:68438"/>
        <dbReference type="ChEBI" id="CHEBI:131725"/>
        <dbReference type="EC" id="4.99.1.9"/>
    </reaction>
    <physiologicalReaction direction="right-to-left" evidence="8">
        <dbReference type="Rhea" id="RHEA:49574"/>
    </physiologicalReaction>
</comment>
<dbReference type="GO" id="GO:0005737">
    <property type="term" value="C:cytoplasm"/>
    <property type="evidence" value="ECO:0007669"/>
    <property type="project" value="UniProtKB-SubCell"/>
</dbReference>
<comment type="similarity">
    <text evidence="1 9 10">Belongs to the ferrochelatase family.</text>
</comment>
<organism evidence="11 12">
    <name type="scientific">Dechloromonas agitata</name>
    <dbReference type="NCBI Taxonomy" id="73030"/>
    <lineage>
        <taxon>Bacteria</taxon>
        <taxon>Pseudomonadati</taxon>
        <taxon>Pseudomonadota</taxon>
        <taxon>Betaproteobacteria</taxon>
        <taxon>Rhodocyclales</taxon>
        <taxon>Azonexaceae</taxon>
        <taxon>Dechloromonas</taxon>
    </lineage>
</organism>
<gene>
    <name evidence="9" type="primary">hemH</name>
    <name evidence="11" type="ORF">HXL68_03140</name>
</gene>
<comment type="catalytic activity">
    <reaction evidence="9 10">
        <text>heme b + 2 H(+) = protoporphyrin IX + Fe(2+)</text>
        <dbReference type="Rhea" id="RHEA:22584"/>
        <dbReference type="ChEBI" id="CHEBI:15378"/>
        <dbReference type="ChEBI" id="CHEBI:29033"/>
        <dbReference type="ChEBI" id="CHEBI:57306"/>
        <dbReference type="ChEBI" id="CHEBI:60344"/>
        <dbReference type="EC" id="4.98.1.1"/>
    </reaction>
</comment>
<comment type="function">
    <text evidence="9 10">Catalyzes the ferrous insertion into protoporphyrin IX.</text>
</comment>
<dbReference type="EC" id="4.98.1.1" evidence="9 10"/>
<accession>A0A930BRM9</accession>
<dbReference type="CDD" id="cd03411">
    <property type="entry name" value="Ferrochelatase_N"/>
    <property type="match status" value="1"/>
</dbReference>
<dbReference type="InterPro" id="IPR033644">
    <property type="entry name" value="Ferrochelatase_C"/>
</dbReference>
<dbReference type="NCBIfam" id="TIGR00109">
    <property type="entry name" value="hemH"/>
    <property type="match status" value="1"/>
</dbReference>
<dbReference type="Gene3D" id="3.40.50.1400">
    <property type="match status" value="2"/>
</dbReference>
<evidence type="ECO:0000256" key="4">
    <source>
        <dbReference type="ARBA" id="ARBA00023004"/>
    </source>
</evidence>
<keyword evidence="5 9" id="KW-0350">Heme biosynthesis</keyword>
<dbReference type="GO" id="GO:0046872">
    <property type="term" value="F:metal ion binding"/>
    <property type="evidence" value="ECO:0007669"/>
    <property type="project" value="UniProtKB-KW"/>
</dbReference>
<dbReference type="PANTHER" id="PTHR11108:SF1">
    <property type="entry name" value="FERROCHELATASE, MITOCHONDRIAL"/>
    <property type="match status" value="1"/>
</dbReference>
<keyword evidence="4 9" id="KW-0408">Iron</keyword>
<dbReference type="Pfam" id="PF00762">
    <property type="entry name" value="Ferrochelatase"/>
    <property type="match status" value="1"/>
</dbReference>
<keyword evidence="6 9" id="KW-0456">Lyase</keyword>
<dbReference type="GO" id="GO:0004325">
    <property type="term" value="F:ferrochelatase activity"/>
    <property type="evidence" value="ECO:0007669"/>
    <property type="project" value="UniProtKB-UniRule"/>
</dbReference>
<dbReference type="FunFam" id="3.40.50.1400:FF:000002">
    <property type="entry name" value="Ferrochelatase"/>
    <property type="match status" value="1"/>
</dbReference>
<evidence type="ECO:0000313" key="12">
    <source>
        <dbReference type="Proteomes" id="UP000718593"/>
    </source>
</evidence>
<keyword evidence="7 9" id="KW-0627">Porphyrin biosynthesis</keyword>
<feature type="binding site" evidence="9">
    <location>
        <position position="294"/>
    </location>
    <ligand>
        <name>Fe(2+)</name>
        <dbReference type="ChEBI" id="CHEBI:29033"/>
    </ligand>
</feature>
<dbReference type="Proteomes" id="UP000718593">
    <property type="component" value="Unassembled WGS sequence"/>
</dbReference>
<evidence type="ECO:0000256" key="7">
    <source>
        <dbReference type="ARBA" id="ARBA00023244"/>
    </source>
</evidence>